<reference evidence="2 3" key="1">
    <citation type="submission" date="2017-04" db="EMBL/GenBank/DDBJ databases">
        <title>Genome Sequence of the Model Brown-Rot Fungus Postia placenta SB12.</title>
        <authorList>
            <consortium name="DOE Joint Genome Institute"/>
            <person name="Gaskell J."/>
            <person name="Kersten P."/>
            <person name="Larrondo L.F."/>
            <person name="Canessa P."/>
            <person name="Martinez D."/>
            <person name="Hibbett D."/>
            <person name="Schmoll M."/>
            <person name="Kubicek C.P."/>
            <person name="Martinez A.T."/>
            <person name="Yadav J."/>
            <person name="Master E."/>
            <person name="Magnuson J.K."/>
            <person name="James T."/>
            <person name="Yaver D."/>
            <person name="Berka R."/>
            <person name="Labutti K."/>
            <person name="Lipzen A."/>
            <person name="Aerts A."/>
            <person name="Barry K."/>
            <person name="Henrissat B."/>
            <person name="Blanchette R."/>
            <person name="Grigoriev I."/>
            <person name="Cullen D."/>
        </authorList>
    </citation>
    <scope>NUCLEOTIDE SEQUENCE [LARGE SCALE GENOMIC DNA]</scope>
    <source>
        <strain evidence="2 3">MAD-698-R-SB12</strain>
    </source>
</reference>
<evidence type="ECO:0000313" key="3">
    <source>
        <dbReference type="Proteomes" id="UP000194127"/>
    </source>
</evidence>
<evidence type="ECO:0000313" key="2">
    <source>
        <dbReference type="EMBL" id="OSX67045.1"/>
    </source>
</evidence>
<keyword evidence="3" id="KW-1185">Reference proteome</keyword>
<organism evidence="2 3">
    <name type="scientific">Postia placenta MAD-698-R-SB12</name>
    <dbReference type="NCBI Taxonomy" id="670580"/>
    <lineage>
        <taxon>Eukaryota</taxon>
        <taxon>Fungi</taxon>
        <taxon>Dikarya</taxon>
        <taxon>Basidiomycota</taxon>
        <taxon>Agaricomycotina</taxon>
        <taxon>Agaricomycetes</taxon>
        <taxon>Polyporales</taxon>
        <taxon>Adustoporiaceae</taxon>
        <taxon>Rhodonia</taxon>
    </lineage>
</organism>
<dbReference type="RefSeq" id="XP_024343839.1">
    <property type="nucleotide sequence ID" value="XM_024482493.1"/>
</dbReference>
<dbReference type="GeneID" id="36327442"/>
<protein>
    <submittedName>
        <fullName evidence="2">Uncharacterized protein</fullName>
    </submittedName>
</protein>
<feature type="coiled-coil region" evidence="1">
    <location>
        <begin position="416"/>
        <end position="443"/>
    </location>
</feature>
<keyword evidence="1" id="KW-0175">Coiled coil</keyword>
<dbReference type="OrthoDB" id="5406275at2759"/>
<dbReference type="AlphaFoldDB" id="A0A1X6NEI2"/>
<dbReference type="PANTHER" id="PTHR33488:SF2">
    <property type="entry name" value="EARLY ENDOSOME ANTIGEN 1-LIKE"/>
    <property type="match status" value="1"/>
</dbReference>
<evidence type="ECO:0000256" key="1">
    <source>
        <dbReference type="SAM" id="Coils"/>
    </source>
</evidence>
<dbReference type="PANTHER" id="PTHR33488">
    <property type="entry name" value="ZGC:162509"/>
    <property type="match status" value="1"/>
</dbReference>
<sequence>MSTEVVKAQNALNSISSGKAINNDEFVHMWANTNWGELLQPAPLSISVIGSILVLAASTDDFSLVTERRVDDWKFAKYPESFKTSLEQVVGDSFEAFSTAHAEMENIQNASAQMPGEIRTAVMTILKASPKEVEVYLPGQLEGVRTLAEICSKSALRCETGFNNLTGLLQELILACSNKRGDSEQKKGKMKLELQVLKTQLKHQKQRLENTERTHETMQKAFVEAEEGFKRAADSIPTGWGAVGMQVVEAYVDMAKTATSVAANCAVNVPLHVMGMVQGGAKIETRSSGASPSVTAARSGATANSTAMSAASTSDDESLASLSTISAYIATIKGLLDGGEDGKPEFERIRSDQVANGGAWVEAGLNVQIKSISSRTNHPWTSRIHPIVTESLDIIVNMRKAAGSLQGHSASSEELKKTYLSRALQVEQDLEKLKAERNLILQQSSISAHGPATPVPGQRMSDAAASRSLEAARIKVDETRAHLVGSREAFERSSIRLEEGQKEVGRTVVSMTTLKLESMTLEQMIPILVKAVQSFKTLRTQFSQITQFFNSITSLINVVLVPSVARWVKTMEDARSLGGVSISDFTRQLIYTQMMMPLKISMLAEKISATYMTVSTKYIMPSLREVGQIQSSSAGVSKEERRAYIGKLTRVKDKVGQQAIQSSKEILQLVANEQKQFVSSIDERLNVIMTAVKPVLAIEDEIPGRFVEVTYAHVKCVDEAKGKEMSENGIYKKFDVNSDDIM</sequence>
<feature type="coiled-coil region" evidence="1">
    <location>
        <begin position="191"/>
        <end position="221"/>
    </location>
</feature>
<name>A0A1X6NEI2_9APHY</name>
<gene>
    <name evidence="2" type="ORF">POSPLADRAFT_1072158</name>
</gene>
<dbReference type="Proteomes" id="UP000194127">
    <property type="component" value="Unassembled WGS sequence"/>
</dbReference>
<proteinExistence type="predicted"/>
<accession>A0A1X6NEI2</accession>
<dbReference type="STRING" id="670580.A0A1X6NEI2"/>
<dbReference type="EMBL" id="KZ110591">
    <property type="protein sequence ID" value="OSX67045.1"/>
    <property type="molecule type" value="Genomic_DNA"/>
</dbReference>